<keyword evidence="4" id="KW-0808">Transferase</keyword>
<dbReference type="SUPFAM" id="SSF55785">
    <property type="entry name" value="PYP-like sensor domain (PAS domain)"/>
    <property type="match status" value="1"/>
</dbReference>
<dbReference type="Proteomes" id="UP000017184">
    <property type="component" value="Chromosome"/>
</dbReference>
<keyword evidence="12" id="KW-0472">Membrane</keyword>
<feature type="region of interest" description="Disordered" evidence="11">
    <location>
        <begin position="955"/>
        <end position="986"/>
    </location>
</feature>
<dbReference type="Gene3D" id="1.10.287.950">
    <property type="entry name" value="Methyl-accepting chemotaxis protein"/>
    <property type="match status" value="1"/>
</dbReference>
<name>U5N930_9BURK</name>
<dbReference type="Pfam" id="PF17201">
    <property type="entry name" value="Cache_3-Cache_2"/>
    <property type="match status" value="1"/>
</dbReference>
<dbReference type="SMART" id="SM00283">
    <property type="entry name" value="MA"/>
    <property type="match status" value="1"/>
</dbReference>
<evidence type="ECO:0000256" key="3">
    <source>
        <dbReference type="ARBA" id="ARBA00022553"/>
    </source>
</evidence>
<keyword evidence="12" id="KW-1133">Transmembrane helix</keyword>
<dbReference type="CDD" id="cd12912">
    <property type="entry name" value="PDC2_MCP_like"/>
    <property type="match status" value="1"/>
</dbReference>
<evidence type="ECO:0000256" key="11">
    <source>
        <dbReference type="SAM" id="MobiDB-lite"/>
    </source>
</evidence>
<evidence type="ECO:0000256" key="10">
    <source>
        <dbReference type="PROSITE-ProRule" id="PRU00284"/>
    </source>
</evidence>
<dbReference type="PANTHER" id="PTHR43531:SF11">
    <property type="entry name" value="METHYL-ACCEPTING CHEMOTAXIS PROTEIN 3"/>
    <property type="match status" value="1"/>
</dbReference>
<feature type="transmembrane region" description="Helical" evidence="12">
    <location>
        <begin position="329"/>
        <end position="351"/>
    </location>
</feature>
<dbReference type="SUPFAM" id="SSF58104">
    <property type="entry name" value="Methyl-accepting chemotaxis protein (MCP) signaling domain"/>
    <property type="match status" value="1"/>
</dbReference>
<organism evidence="15 16">
    <name type="scientific">Candidatus Symbiobacter mobilis CR</name>
    <dbReference type="NCBI Taxonomy" id="946483"/>
    <lineage>
        <taxon>Bacteria</taxon>
        <taxon>Pseudomonadati</taxon>
        <taxon>Pseudomonadota</taxon>
        <taxon>Betaproteobacteria</taxon>
        <taxon>Burkholderiales</taxon>
        <taxon>Comamonadaceae</taxon>
    </lineage>
</organism>
<dbReference type="GO" id="GO:0000160">
    <property type="term" value="P:phosphorelay signal transduction system"/>
    <property type="evidence" value="ECO:0007669"/>
    <property type="project" value="UniProtKB-KW"/>
</dbReference>
<proteinExistence type="inferred from homology"/>
<dbReference type="SUPFAM" id="SSF158472">
    <property type="entry name" value="HAMP domain-like"/>
    <property type="match status" value="1"/>
</dbReference>
<keyword evidence="5" id="KW-0547">Nucleotide-binding</keyword>
<evidence type="ECO:0000256" key="4">
    <source>
        <dbReference type="ARBA" id="ARBA00022679"/>
    </source>
</evidence>
<dbReference type="PROSITE" id="PS50885">
    <property type="entry name" value="HAMP"/>
    <property type="match status" value="2"/>
</dbReference>
<dbReference type="PANTHER" id="PTHR43531">
    <property type="entry name" value="PROTEIN ICFG"/>
    <property type="match status" value="1"/>
</dbReference>
<keyword evidence="16" id="KW-1185">Reference proteome</keyword>
<dbReference type="PROSITE" id="PS50111">
    <property type="entry name" value="CHEMOTAXIS_TRANSDUC_2"/>
    <property type="match status" value="1"/>
</dbReference>
<keyword evidence="2" id="KW-0145">Chemotaxis</keyword>
<comment type="subcellular location">
    <subcellularLocation>
        <location evidence="1">Membrane</location>
    </subcellularLocation>
</comment>
<gene>
    <name evidence="15" type="ORF">Cenrod_1793</name>
</gene>
<dbReference type="Pfam" id="PF18947">
    <property type="entry name" value="HAMP_2"/>
    <property type="match status" value="1"/>
</dbReference>
<evidence type="ECO:0000256" key="8">
    <source>
        <dbReference type="ARBA" id="ARBA00023012"/>
    </source>
</evidence>
<dbReference type="CDD" id="cd11386">
    <property type="entry name" value="MCP_signal"/>
    <property type="match status" value="1"/>
</dbReference>
<dbReference type="PRINTS" id="PR00260">
    <property type="entry name" value="CHEMTRNSDUCR"/>
</dbReference>
<feature type="domain" description="Methyl-accepting transducer" evidence="13">
    <location>
        <begin position="712"/>
        <end position="927"/>
    </location>
</feature>
<dbReference type="InterPro" id="IPR003660">
    <property type="entry name" value="HAMP_dom"/>
</dbReference>
<dbReference type="eggNOG" id="COG0840">
    <property type="taxonomic scope" value="Bacteria"/>
</dbReference>
<dbReference type="InterPro" id="IPR035965">
    <property type="entry name" value="PAS-like_dom_sf"/>
</dbReference>
<dbReference type="STRING" id="946483.Cenrod_1793"/>
<dbReference type="KEGG" id="cbx:Cenrod_1793"/>
<evidence type="ECO:0000313" key="16">
    <source>
        <dbReference type="Proteomes" id="UP000017184"/>
    </source>
</evidence>
<dbReference type="InterPro" id="IPR004090">
    <property type="entry name" value="Chemotax_Me-accpt_rcpt"/>
</dbReference>
<dbReference type="HOGENOM" id="CLU_000445_107_12_4"/>
<keyword evidence="6" id="KW-0418">Kinase</keyword>
<evidence type="ECO:0000256" key="5">
    <source>
        <dbReference type="ARBA" id="ARBA00022741"/>
    </source>
</evidence>
<feature type="domain" description="HAMP" evidence="14">
    <location>
        <begin position="661"/>
        <end position="707"/>
    </location>
</feature>
<dbReference type="GO" id="GO:0005886">
    <property type="term" value="C:plasma membrane"/>
    <property type="evidence" value="ECO:0007669"/>
    <property type="project" value="TreeGrafter"/>
</dbReference>
<comment type="similarity">
    <text evidence="9">Belongs to the methyl-accepting chemotaxis (MCP) protein family.</text>
</comment>
<dbReference type="SUPFAM" id="SSF103190">
    <property type="entry name" value="Sensory domain-like"/>
    <property type="match status" value="1"/>
</dbReference>
<dbReference type="eggNOG" id="COG4564">
    <property type="taxonomic scope" value="Bacteria"/>
</dbReference>
<keyword evidence="3" id="KW-0597">Phosphoprotein</keyword>
<dbReference type="Gene3D" id="1.20.120.1530">
    <property type="match status" value="1"/>
</dbReference>
<protein>
    <submittedName>
        <fullName evidence="15">Methyl-accepting chemotaxis protein</fullName>
    </submittedName>
</protein>
<reference evidence="15 16" key="1">
    <citation type="journal article" date="2013" name="Genome Biol.">
        <title>Genomic analysis reveals key aspects of prokaryotic symbiosis in the phototrophic consortium "Chlorochromatium aggregatum".</title>
        <authorList>
            <person name="Liu Z."/>
            <person name="Muller J."/>
            <person name="Li T."/>
            <person name="Alvey R.M."/>
            <person name="Vogl K."/>
            <person name="Frigaard N.U."/>
            <person name="Rockwell N.C."/>
            <person name="Boyd E.S."/>
            <person name="Tomsho L.P."/>
            <person name="Schuster S.C."/>
            <person name="Henke P."/>
            <person name="Rohde M."/>
            <person name="Overmann J."/>
            <person name="Bryant D.A."/>
        </authorList>
    </citation>
    <scope>NUCLEOTIDE SEQUENCE [LARGE SCALE GENOMIC DNA]</scope>
    <source>
        <strain evidence="15">CR</strain>
    </source>
</reference>
<dbReference type="InterPro" id="IPR051310">
    <property type="entry name" value="MCP_chemotaxis"/>
</dbReference>
<dbReference type="FunFam" id="1.10.287.950:FF:000001">
    <property type="entry name" value="Methyl-accepting chemotaxis sensory transducer"/>
    <property type="match status" value="1"/>
</dbReference>
<dbReference type="PATRIC" id="fig|946483.4.peg.1815"/>
<dbReference type="Pfam" id="PF18575">
    <property type="entry name" value="HAMP_N3"/>
    <property type="match status" value="1"/>
</dbReference>
<dbReference type="InterPro" id="IPR041395">
    <property type="entry name" value="McpB_HAMP_3rd"/>
</dbReference>
<dbReference type="InterPro" id="IPR004089">
    <property type="entry name" value="MCPsignal_dom"/>
</dbReference>
<dbReference type="Gene3D" id="3.30.450.20">
    <property type="entry name" value="PAS domain"/>
    <property type="match status" value="2"/>
</dbReference>
<evidence type="ECO:0000256" key="9">
    <source>
        <dbReference type="ARBA" id="ARBA00029447"/>
    </source>
</evidence>
<evidence type="ECO:0000313" key="15">
    <source>
        <dbReference type="EMBL" id="AGX87877.1"/>
    </source>
</evidence>
<evidence type="ECO:0000256" key="6">
    <source>
        <dbReference type="ARBA" id="ARBA00022777"/>
    </source>
</evidence>
<evidence type="ECO:0000259" key="13">
    <source>
        <dbReference type="PROSITE" id="PS50111"/>
    </source>
</evidence>
<dbReference type="InterPro" id="IPR029151">
    <property type="entry name" value="Sensor-like_sf"/>
</dbReference>
<keyword evidence="12" id="KW-0812">Transmembrane</keyword>
<dbReference type="Pfam" id="PF00672">
    <property type="entry name" value="HAMP"/>
    <property type="match status" value="1"/>
</dbReference>
<dbReference type="GO" id="GO:0016301">
    <property type="term" value="F:kinase activity"/>
    <property type="evidence" value="ECO:0007669"/>
    <property type="project" value="UniProtKB-KW"/>
</dbReference>
<dbReference type="GO" id="GO:0006935">
    <property type="term" value="P:chemotaxis"/>
    <property type="evidence" value="ECO:0007669"/>
    <property type="project" value="UniProtKB-KW"/>
</dbReference>
<dbReference type="InterPro" id="IPR033462">
    <property type="entry name" value="Cache_3-Cache_2"/>
</dbReference>
<dbReference type="OrthoDB" id="9763018at2"/>
<dbReference type="GO" id="GO:0004888">
    <property type="term" value="F:transmembrane signaling receptor activity"/>
    <property type="evidence" value="ECO:0007669"/>
    <property type="project" value="InterPro"/>
</dbReference>
<keyword evidence="7" id="KW-0067">ATP-binding</keyword>
<dbReference type="RefSeq" id="WP_022774226.1">
    <property type="nucleotide sequence ID" value="NC_022576.1"/>
</dbReference>
<evidence type="ECO:0000256" key="7">
    <source>
        <dbReference type="ARBA" id="ARBA00022840"/>
    </source>
</evidence>
<dbReference type="SMART" id="SM00304">
    <property type="entry name" value="HAMP"/>
    <property type="match status" value="2"/>
</dbReference>
<dbReference type="AlphaFoldDB" id="U5N930"/>
<accession>U5N930</accession>
<evidence type="ECO:0000256" key="12">
    <source>
        <dbReference type="SAM" id="Phobius"/>
    </source>
</evidence>
<evidence type="ECO:0000256" key="2">
    <source>
        <dbReference type="ARBA" id="ARBA00022500"/>
    </source>
</evidence>
<dbReference type="CDD" id="cd06225">
    <property type="entry name" value="HAMP"/>
    <property type="match status" value="1"/>
</dbReference>
<feature type="transmembrane region" description="Helical" evidence="12">
    <location>
        <begin position="21"/>
        <end position="39"/>
    </location>
</feature>
<keyword evidence="10" id="KW-0807">Transducer</keyword>
<dbReference type="EMBL" id="CP004885">
    <property type="protein sequence ID" value="AGX87877.1"/>
    <property type="molecule type" value="Genomic_DNA"/>
</dbReference>
<sequence>MMPTLQWKKVSLGGKLAISNFLLVAMALVLCIAAISYSISHLIEDRVVEEIEGKTQMLGAMIDGADRDLRGRTGQLAKAFQHHIAGSFEIGAEQIEVKGQQTPAMLRNGAPMNLDFGIVDGFTQLTGAVATVFVKTGDDFVRVTTSLKNDKGERAIGTLLDRAHPGYQAVLAGGSFTGVASLFGKQYMTQYDPIVDTQGKVIGLSFIGLDFSDQLVSLKDSIRNLKLGQTGYYYVLDTRPGEHYGKLVVHPSQEGKNILTAKDSDGREFIREILERKTGLIRYPWLNPGLGETQPREKVVAFTYIKNWNWVLGGGTYVDEYTTEILTLLLQYTAVGLGIVLLISLSWWGLIRRLVVAPMHHLKEAAEKIAQGDLTSVLGTDREDEIGDLVQAMATVEMVLLDFQNAQEQMAKQHADGMIDYRMPVAALPGAYGDMAQGVNDIVESHLATTMRVVEVVAGYTEGKLDVAIERLPGQKARITQAVDSVQQAMKEAAAAAAFNLRIRQSLDGLPVCVTISDTEGRLTHATPAAEELLRLFSASGIDPHKLYGQKVSILLQKGSDVAQFDRALHAPETLDIDAHGRKLRLLARPVRDGQGALIGRITQWVDRTEELAAEEELDVLVNAAGAGDFGGRLGLEGKTGFFRKIFEGMNRLVDTCEQSLEDVAEVLASVAQGDLTRRITRDYGGLFAKVKESVNKTSENLTRVVDEVRDAAQALSNAANQVSATAQSLSQAAMEQASSVEEATTQVNTMTTSINQNTDNARVTDDLASRTTQEAGEGGAAVAQTVEAMKQIAVKIGIVDDIAYQTNLLALNAAIEAARAGEHGKGFAVVAAEVRKLAERSQEAAKEIGELARNSVTTSELAGELLEQIVPSIRRTSELVQEIAAASGEQSSSIQHIGGAMGMLGRSTQQNSSASEELAATSEELANQAGQLQSTIGFFRTAHASTGVAIATSAKERRAGTQGSRGVYGASSPTRPMLQAPVRGR</sequence>
<dbReference type="Pfam" id="PF00015">
    <property type="entry name" value="MCPsignal"/>
    <property type="match status" value="1"/>
</dbReference>
<evidence type="ECO:0000259" key="14">
    <source>
        <dbReference type="PROSITE" id="PS50885"/>
    </source>
</evidence>
<evidence type="ECO:0000256" key="1">
    <source>
        <dbReference type="ARBA" id="ARBA00004370"/>
    </source>
</evidence>
<feature type="domain" description="HAMP" evidence="14">
    <location>
        <begin position="353"/>
        <end position="393"/>
    </location>
</feature>
<keyword evidence="8" id="KW-0902">Two-component regulatory system</keyword>
<dbReference type="GO" id="GO:0005524">
    <property type="term" value="F:ATP binding"/>
    <property type="evidence" value="ECO:0007669"/>
    <property type="project" value="UniProtKB-KW"/>
</dbReference>